<comment type="subcellular location">
    <subcellularLocation>
        <location evidence="1 7">Cell membrane</location>
        <topology evidence="1 7">Multi-pass membrane protein</topology>
    </subcellularLocation>
</comment>
<evidence type="ECO:0000256" key="3">
    <source>
        <dbReference type="ARBA" id="ARBA00022475"/>
    </source>
</evidence>
<evidence type="ECO:0000313" key="9">
    <source>
        <dbReference type="EMBL" id="RAV31399.1"/>
    </source>
</evidence>
<name>A0A364V448_9CORY</name>
<evidence type="ECO:0000256" key="2">
    <source>
        <dbReference type="ARBA" id="ARBA00022448"/>
    </source>
</evidence>
<keyword evidence="6 7" id="KW-0472">Membrane</keyword>
<feature type="transmembrane region" description="Helical" evidence="7">
    <location>
        <begin position="98"/>
        <end position="122"/>
    </location>
</feature>
<dbReference type="PANTHER" id="PTHR30465">
    <property type="entry name" value="INNER MEMBRANE ABC TRANSPORTER"/>
    <property type="match status" value="1"/>
</dbReference>
<dbReference type="EMBL" id="QHCV01000101">
    <property type="protein sequence ID" value="RAV31399.1"/>
    <property type="molecule type" value="Genomic_DNA"/>
</dbReference>
<dbReference type="Proteomes" id="UP000251577">
    <property type="component" value="Unassembled WGS sequence"/>
</dbReference>
<feature type="transmembrane region" description="Helical" evidence="7">
    <location>
        <begin position="134"/>
        <end position="157"/>
    </location>
</feature>
<evidence type="ECO:0000256" key="5">
    <source>
        <dbReference type="ARBA" id="ARBA00022989"/>
    </source>
</evidence>
<gene>
    <name evidence="9" type="ORF">DLJ54_08560</name>
</gene>
<feature type="transmembrane region" description="Helical" evidence="7">
    <location>
        <begin position="294"/>
        <end position="320"/>
    </location>
</feature>
<dbReference type="GO" id="GO:0055085">
    <property type="term" value="P:transmembrane transport"/>
    <property type="evidence" value="ECO:0007669"/>
    <property type="project" value="InterPro"/>
</dbReference>
<keyword evidence="10" id="KW-1185">Reference proteome</keyword>
<organism evidence="9 10">
    <name type="scientific">Corynebacterium heidelbergense</name>
    <dbReference type="NCBI Taxonomy" id="2055947"/>
    <lineage>
        <taxon>Bacteria</taxon>
        <taxon>Bacillati</taxon>
        <taxon>Actinomycetota</taxon>
        <taxon>Actinomycetes</taxon>
        <taxon>Mycobacteriales</taxon>
        <taxon>Corynebacteriaceae</taxon>
        <taxon>Corynebacterium</taxon>
    </lineage>
</organism>
<dbReference type="CDD" id="cd06261">
    <property type="entry name" value="TM_PBP2"/>
    <property type="match status" value="1"/>
</dbReference>
<dbReference type="PANTHER" id="PTHR30465:SF0">
    <property type="entry name" value="OLIGOPEPTIDE TRANSPORT SYSTEM PERMEASE PROTEIN APPB"/>
    <property type="match status" value="1"/>
</dbReference>
<evidence type="ECO:0000313" key="10">
    <source>
        <dbReference type="Proteomes" id="UP000251577"/>
    </source>
</evidence>
<dbReference type="InterPro" id="IPR035906">
    <property type="entry name" value="MetI-like_sf"/>
</dbReference>
<feature type="domain" description="ABC transmembrane type-1" evidence="8">
    <location>
        <begin position="98"/>
        <end position="317"/>
    </location>
</feature>
<keyword evidence="5 7" id="KW-1133">Transmembrane helix</keyword>
<keyword evidence="3" id="KW-1003">Cell membrane</keyword>
<feature type="transmembrane region" description="Helical" evidence="7">
    <location>
        <begin position="190"/>
        <end position="209"/>
    </location>
</feature>
<evidence type="ECO:0000256" key="4">
    <source>
        <dbReference type="ARBA" id="ARBA00022692"/>
    </source>
</evidence>
<comment type="caution">
    <text evidence="9">The sequence shown here is derived from an EMBL/GenBank/DDBJ whole genome shotgun (WGS) entry which is preliminary data.</text>
</comment>
<dbReference type="SUPFAM" id="SSF161098">
    <property type="entry name" value="MetI-like"/>
    <property type="match status" value="1"/>
</dbReference>
<feature type="transmembrane region" description="Helical" evidence="7">
    <location>
        <begin position="250"/>
        <end position="274"/>
    </location>
</feature>
<dbReference type="GO" id="GO:0005886">
    <property type="term" value="C:plasma membrane"/>
    <property type="evidence" value="ECO:0007669"/>
    <property type="project" value="UniProtKB-SubCell"/>
</dbReference>
<comment type="similarity">
    <text evidence="7">Belongs to the binding-protein-dependent transport system permease family.</text>
</comment>
<reference evidence="9 10" key="1">
    <citation type="journal article" date="2018" name="Syst. Appl. Microbiol.">
        <title>Corynebacterium heidelbergense sp. nov., isolated from the preen glands of Egyptian geese (Alopochen aegyptiacus).</title>
        <authorList>
            <person name="Braun M.S."/>
            <person name="Wang E."/>
            <person name="Zimmermann S."/>
            <person name="Wink M."/>
        </authorList>
    </citation>
    <scope>NUCLEOTIDE SEQUENCE [LARGE SCALE GENOMIC DNA]</scope>
    <source>
        <strain evidence="9 10">647</strain>
    </source>
</reference>
<proteinExistence type="inferred from homology"/>
<dbReference type="AlphaFoldDB" id="A0A364V448"/>
<dbReference type="PROSITE" id="PS50928">
    <property type="entry name" value="ABC_TM1"/>
    <property type="match status" value="1"/>
</dbReference>
<keyword evidence="2 7" id="KW-0813">Transport</keyword>
<evidence type="ECO:0000256" key="1">
    <source>
        <dbReference type="ARBA" id="ARBA00004651"/>
    </source>
</evidence>
<dbReference type="RefSeq" id="WP_113631308.1">
    <property type="nucleotide sequence ID" value="NZ_QHCV01000101.1"/>
</dbReference>
<feature type="transmembrane region" description="Helical" evidence="7">
    <location>
        <begin position="12"/>
        <end position="31"/>
    </location>
</feature>
<evidence type="ECO:0000256" key="6">
    <source>
        <dbReference type="ARBA" id="ARBA00023136"/>
    </source>
</evidence>
<dbReference type="Gene3D" id="1.10.3720.10">
    <property type="entry name" value="MetI-like"/>
    <property type="match status" value="1"/>
</dbReference>
<dbReference type="Pfam" id="PF00528">
    <property type="entry name" value="BPD_transp_1"/>
    <property type="match status" value="1"/>
</dbReference>
<accession>A0A364V448</accession>
<sequence>MLRYVLRKSLSWLIVIFLATNLTYLIASTFLDPSSNYLGRRPPLSEEQIDRILTPLNLSTSAPLWERWWHWFTGILLHWDWGTSPVGDSVNSQVSYRIWVSAELLLLATIISIVLGVAIGVYTASRQYQLGDRVFQGISIVALNLHVVVVSIAVVFFGRMINDTTGKRIFYVTGSANPDVHGFFPHLVDLLQHLLLPTIALVVISYAGYHMTQRSLLLDNLGADYVRTARAKGLTRPQAIRKHALRTSMIPIATSVAFSIPGIFTGAVMTEQIFGWNGMGQYFVQTISKNDVHGAVAVGAFGALMTGLSAILADILIVILDPRVRVN</sequence>
<evidence type="ECO:0000256" key="7">
    <source>
        <dbReference type="RuleBase" id="RU363032"/>
    </source>
</evidence>
<keyword evidence="4 7" id="KW-0812">Transmembrane</keyword>
<dbReference type="InterPro" id="IPR000515">
    <property type="entry name" value="MetI-like"/>
</dbReference>
<evidence type="ECO:0000259" key="8">
    <source>
        <dbReference type="PROSITE" id="PS50928"/>
    </source>
</evidence>
<protein>
    <submittedName>
        <fullName evidence="9">ABC transporter permease</fullName>
    </submittedName>
</protein>